<name>A0ABU0YUM5_9PROT</name>
<evidence type="ECO:0000313" key="4">
    <source>
        <dbReference type="EMBL" id="MDQ7251404.1"/>
    </source>
</evidence>
<reference evidence="5" key="1">
    <citation type="submission" date="2023-08" db="EMBL/GenBank/DDBJ databases">
        <title>Rhodospirillaceae gen. nov., a novel taxon isolated from the Yangtze River Yuezi River estuary sludge.</title>
        <authorList>
            <person name="Ruan L."/>
        </authorList>
    </citation>
    <scope>NUCLEOTIDE SEQUENCE [LARGE SCALE GENOMIC DNA]</scope>
    <source>
        <strain evidence="5">R-7</strain>
    </source>
</reference>
<dbReference type="PANTHER" id="PTHR43582">
    <property type="entry name" value="LINEARMYCIN RESISTANCE ATP-BINDING PROTEIN LNRL"/>
    <property type="match status" value="1"/>
</dbReference>
<accession>A0ABU0YUM5</accession>
<dbReference type="InterPro" id="IPR017871">
    <property type="entry name" value="ABC_transporter-like_CS"/>
</dbReference>
<dbReference type="PANTHER" id="PTHR43582:SF5">
    <property type="entry name" value="ABC TRANSPORTER"/>
    <property type="match status" value="1"/>
</dbReference>
<evidence type="ECO:0000259" key="3">
    <source>
        <dbReference type="PROSITE" id="PS50893"/>
    </source>
</evidence>
<keyword evidence="5" id="KW-1185">Reference proteome</keyword>
<dbReference type="InterPro" id="IPR003439">
    <property type="entry name" value="ABC_transporter-like_ATP-bd"/>
</dbReference>
<evidence type="ECO:0000256" key="1">
    <source>
        <dbReference type="ARBA" id="ARBA00022741"/>
    </source>
</evidence>
<keyword evidence="1" id="KW-0547">Nucleotide-binding</keyword>
<dbReference type="InterPro" id="IPR027417">
    <property type="entry name" value="P-loop_NTPase"/>
</dbReference>
<dbReference type="NCBIfam" id="TIGR03864">
    <property type="entry name" value="PQQ_ABC_ATP"/>
    <property type="match status" value="1"/>
</dbReference>
<dbReference type="PROSITE" id="PS00211">
    <property type="entry name" value="ABC_TRANSPORTER_1"/>
    <property type="match status" value="1"/>
</dbReference>
<dbReference type="PROSITE" id="PS50893">
    <property type="entry name" value="ABC_TRANSPORTER_2"/>
    <property type="match status" value="1"/>
</dbReference>
<evidence type="ECO:0000256" key="2">
    <source>
        <dbReference type="ARBA" id="ARBA00022840"/>
    </source>
</evidence>
<dbReference type="EMBL" id="JAUYVI010000011">
    <property type="protein sequence ID" value="MDQ7251404.1"/>
    <property type="molecule type" value="Genomic_DNA"/>
</dbReference>
<dbReference type="SMART" id="SM00382">
    <property type="entry name" value="AAA"/>
    <property type="match status" value="1"/>
</dbReference>
<keyword evidence="2 4" id="KW-0067">ATP-binding</keyword>
<dbReference type="RefSeq" id="WP_379961743.1">
    <property type="nucleotide sequence ID" value="NZ_JAUYVI010000011.1"/>
</dbReference>
<gene>
    <name evidence="4" type="ORF">Q8A70_27205</name>
</gene>
<dbReference type="GO" id="GO:0005524">
    <property type="term" value="F:ATP binding"/>
    <property type="evidence" value="ECO:0007669"/>
    <property type="project" value="UniProtKB-KW"/>
</dbReference>
<dbReference type="InterPro" id="IPR022467">
    <property type="entry name" value="ABC_transprt_ATP-bd_su_PQQ"/>
</dbReference>
<sequence length="256" mass="27783">MTVPDQQGSSQENAPALAIRALSHKIGGRTILDSVDITVPASRFVVLLGQNGAGKTTLFSLVTRLYTAQSGAIRIFGHDLRQESSRALSQLGVVFQQRALDPDLSAQQNLWYHAALHGMPWGEARRRIAEELARVGLAAQAKRKVRGFSGGEARRVEIARALLHNPRLLLCDEATVGLDIRSRADIIADVRGLVRERALTVLWATHLIDEVQPDDLTIILHQGKVLNQGPARDIIASVGASSLNEAFRSITEGKAA</sequence>
<feature type="domain" description="ABC transporter" evidence="3">
    <location>
        <begin position="17"/>
        <end position="247"/>
    </location>
</feature>
<evidence type="ECO:0000313" key="5">
    <source>
        <dbReference type="Proteomes" id="UP001230156"/>
    </source>
</evidence>
<comment type="caution">
    <text evidence="4">The sequence shown here is derived from an EMBL/GenBank/DDBJ whole genome shotgun (WGS) entry which is preliminary data.</text>
</comment>
<dbReference type="Proteomes" id="UP001230156">
    <property type="component" value="Unassembled WGS sequence"/>
</dbReference>
<dbReference type="Gene3D" id="3.40.50.300">
    <property type="entry name" value="P-loop containing nucleotide triphosphate hydrolases"/>
    <property type="match status" value="1"/>
</dbReference>
<proteinExistence type="predicted"/>
<organism evidence="4 5">
    <name type="scientific">Dongia sedimenti</name>
    <dbReference type="NCBI Taxonomy" id="3064282"/>
    <lineage>
        <taxon>Bacteria</taxon>
        <taxon>Pseudomonadati</taxon>
        <taxon>Pseudomonadota</taxon>
        <taxon>Alphaproteobacteria</taxon>
        <taxon>Rhodospirillales</taxon>
        <taxon>Dongiaceae</taxon>
        <taxon>Dongia</taxon>
    </lineage>
</organism>
<dbReference type="SUPFAM" id="SSF52540">
    <property type="entry name" value="P-loop containing nucleoside triphosphate hydrolases"/>
    <property type="match status" value="1"/>
</dbReference>
<protein>
    <submittedName>
        <fullName evidence="4">ABC transporter ATP-binding protein</fullName>
    </submittedName>
</protein>
<dbReference type="InterPro" id="IPR003593">
    <property type="entry name" value="AAA+_ATPase"/>
</dbReference>
<dbReference type="Pfam" id="PF00005">
    <property type="entry name" value="ABC_tran"/>
    <property type="match status" value="1"/>
</dbReference>